<feature type="transmembrane region" description="Helical" evidence="1">
    <location>
        <begin position="224"/>
        <end position="244"/>
    </location>
</feature>
<feature type="signal peptide" evidence="2">
    <location>
        <begin position="1"/>
        <end position="25"/>
    </location>
</feature>
<evidence type="ECO:0000313" key="3">
    <source>
        <dbReference type="EMBL" id="JAS21641.1"/>
    </source>
</evidence>
<name>A0A1B6D7I3_9HEMI</name>
<organism evidence="3">
    <name type="scientific">Clastoptera arizonana</name>
    <name type="common">Arizona spittle bug</name>
    <dbReference type="NCBI Taxonomy" id="38151"/>
    <lineage>
        <taxon>Eukaryota</taxon>
        <taxon>Metazoa</taxon>
        <taxon>Ecdysozoa</taxon>
        <taxon>Arthropoda</taxon>
        <taxon>Hexapoda</taxon>
        <taxon>Insecta</taxon>
        <taxon>Pterygota</taxon>
        <taxon>Neoptera</taxon>
        <taxon>Paraneoptera</taxon>
        <taxon>Hemiptera</taxon>
        <taxon>Auchenorrhyncha</taxon>
        <taxon>Cercopoidea</taxon>
        <taxon>Clastopteridae</taxon>
        <taxon>Clastoptera</taxon>
    </lineage>
</organism>
<gene>
    <name evidence="3" type="ORF">g.18538</name>
</gene>
<evidence type="ECO:0000256" key="1">
    <source>
        <dbReference type="SAM" id="Phobius"/>
    </source>
</evidence>
<reference evidence="3" key="1">
    <citation type="submission" date="2015-12" db="EMBL/GenBank/DDBJ databases">
        <title>De novo transcriptome assembly of four potential Pierce s Disease insect vectors from Arizona vineyards.</title>
        <authorList>
            <person name="Tassone E.E."/>
        </authorList>
    </citation>
    <scope>NUCLEOTIDE SEQUENCE</scope>
</reference>
<sequence>MMMPVYLEFIFLNIIIIVFFYDSQHDNDSQVSKKDDKQREIIKMNVNLYNMKQNEHHHPLASNVIKHIILKDMDKIMPMIKNLVVFDTPENILKSQVGFNEIIFNPSEKINVAFLLSHNHGLISRNGFFEYNGSNKLISYEEDSYYDNNDEFSPLFQIGEENSRCKILILYLLNEIFKGHLSPNKSDKILHSSTSKMFNEKDFYQGAELLNILMSEELVLWKQLFGWLILFTFILINVLFYKIFRPDKMFVSWMIKMPDFYRALKHVCKYAKEYKEKKKISIPIGVDKESHTIRGQGSYADRTAMAPIKDYYLRKSKPSTGHPLFMFKEEKERKFTTLQKIFKHCLQKQPKFVDSQSASILQTIKYLKKNNSLYETGSNVSLQTNPLFKKQKSQHLLDLSQ</sequence>
<keyword evidence="1" id="KW-0472">Membrane</keyword>
<feature type="chain" id="PRO_5008581131" evidence="2">
    <location>
        <begin position="26"/>
        <end position="401"/>
    </location>
</feature>
<dbReference type="AlphaFoldDB" id="A0A1B6D7I3"/>
<keyword evidence="1" id="KW-1133">Transmembrane helix</keyword>
<evidence type="ECO:0000256" key="2">
    <source>
        <dbReference type="SAM" id="SignalP"/>
    </source>
</evidence>
<protein>
    <submittedName>
        <fullName evidence="3">Uncharacterized protein</fullName>
    </submittedName>
</protein>
<keyword evidence="2" id="KW-0732">Signal</keyword>
<proteinExistence type="predicted"/>
<keyword evidence="1" id="KW-0812">Transmembrane</keyword>
<accession>A0A1B6D7I3</accession>
<dbReference type="EMBL" id="GEDC01015657">
    <property type="protein sequence ID" value="JAS21641.1"/>
    <property type="molecule type" value="Transcribed_RNA"/>
</dbReference>